<feature type="domain" description="Amidohydrolase-related" evidence="2">
    <location>
        <begin position="114"/>
        <end position="482"/>
    </location>
</feature>
<dbReference type="SUPFAM" id="SSF51556">
    <property type="entry name" value="Metallo-dependent hydrolases"/>
    <property type="match status" value="1"/>
</dbReference>
<name>A0A364MV09_STELY</name>
<protein>
    <submittedName>
        <fullName evidence="3">5-methylthioadenosine/S-adenosylhomocysteine deaminase n1</fullName>
    </submittedName>
</protein>
<proteinExistence type="predicted"/>
<dbReference type="InterPro" id="IPR006680">
    <property type="entry name" value="Amidohydro-rel"/>
</dbReference>
<evidence type="ECO:0000256" key="1">
    <source>
        <dbReference type="ARBA" id="ARBA00022801"/>
    </source>
</evidence>
<dbReference type="SUPFAM" id="SSF51338">
    <property type="entry name" value="Composite domain of metallo-dependent hydrolases"/>
    <property type="match status" value="1"/>
</dbReference>
<evidence type="ECO:0000313" key="3">
    <source>
        <dbReference type="EMBL" id="RAR04320.1"/>
    </source>
</evidence>
<dbReference type="PANTHER" id="PTHR43794:SF11">
    <property type="entry name" value="AMIDOHYDROLASE-RELATED DOMAIN-CONTAINING PROTEIN"/>
    <property type="match status" value="1"/>
</dbReference>
<dbReference type="AlphaFoldDB" id="A0A364MV09"/>
<dbReference type="InterPro" id="IPR032466">
    <property type="entry name" value="Metal_Hydrolase"/>
</dbReference>
<dbReference type="Proteomes" id="UP000249619">
    <property type="component" value="Unassembled WGS sequence"/>
</dbReference>
<dbReference type="PANTHER" id="PTHR43794">
    <property type="entry name" value="AMINOHYDROLASE SSNA-RELATED"/>
    <property type="match status" value="1"/>
</dbReference>
<keyword evidence="1" id="KW-0378">Hydrolase</keyword>
<gene>
    <name evidence="3" type="ORF">DDE83_007856</name>
</gene>
<dbReference type="InterPro" id="IPR050287">
    <property type="entry name" value="MTA/SAH_deaminase"/>
</dbReference>
<dbReference type="CDD" id="cd01298">
    <property type="entry name" value="ATZ_TRZ_like"/>
    <property type="match status" value="1"/>
</dbReference>
<dbReference type="Gene3D" id="2.30.40.10">
    <property type="entry name" value="Urease, subunit C, domain 1"/>
    <property type="match status" value="1"/>
</dbReference>
<dbReference type="Pfam" id="PF01979">
    <property type="entry name" value="Amidohydro_1"/>
    <property type="match status" value="1"/>
</dbReference>
<dbReference type="EMBL" id="QGDH01000156">
    <property type="protein sequence ID" value="RAR04320.1"/>
    <property type="molecule type" value="Genomic_DNA"/>
</dbReference>
<dbReference type="GO" id="GO:0016810">
    <property type="term" value="F:hydrolase activity, acting on carbon-nitrogen (but not peptide) bonds"/>
    <property type="evidence" value="ECO:0007669"/>
    <property type="project" value="InterPro"/>
</dbReference>
<organism evidence="3 4">
    <name type="scientific">Stemphylium lycopersici</name>
    <name type="common">Tomato gray leaf spot disease fungus</name>
    <name type="synonym">Thyrospora lycopersici</name>
    <dbReference type="NCBI Taxonomy" id="183478"/>
    <lineage>
        <taxon>Eukaryota</taxon>
        <taxon>Fungi</taxon>
        <taxon>Dikarya</taxon>
        <taxon>Ascomycota</taxon>
        <taxon>Pezizomycotina</taxon>
        <taxon>Dothideomycetes</taxon>
        <taxon>Pleosporomycetidae</taxon>
        <taxon>Pleosporales</taxon>
        <taxon>Pleosporineae</taxon>
        <taxon>Pleosporaceae</taxon>
        <taxon>Stemphylium</taxon>
    </lineage>
</organism>
<accession>A0A364MV09</accession>
<evidence type="ECO:0000313" key="4">
    <source>
        <dbReference type="Proteomes" id="UP000249619"/>
    </source>
</evidence>
<comment type="caution">
    <text evidence="3">The sequence shown here is derived from an EMBL/GenBank/DDBJ whole genome shotgun (WGS) entry which is preliminary data.</text>
</comment>
<sequence>MKACPEQYARRLILIFLPTKASSASDRTDKTSLLLSNIPVQIEETMVSASETPMRLLIHATIVTVNKSREIILDGAILIEKGRIASLGKTKELLQQLQSRADQDVEVIDCTNKIIIPGLINTHAHLAQSLLRGLAEDLPLHNWLCDAIWPLEANYAEDDGYVASMLTIAEMLKTGTTCFLEAMLTHRSGLENVVRAVEETGIRACLAAESNPDLNMKDARDRDVDSMSVAVALAAHKKYHNSCNNRLHMWFAAGTPRGSPMAAHASIGEAARANDIGLTMHCAEAPKDLPIYREYYQCSPFQFCQDTQLTGSKSVFAHCVHPDPGAGDFEILRESKSTVSHNPTSNLKLGSGVAPIPDMVASGVNVTLGTDGAPCNNTYDMFSEMHLASILHGGVRQNAGVLSAYDILEFATINGARALGLESDIGSLEVGKKADVVVVEPKDLSNAPWSAGEQGTGGMDPVTVLVHSSGIHVDTVIVDGQVLVRNGELLQINEDTIVKKARDSVAGIRKRSGIGARNHMSLRYI</sequence>
<evidence type="ECO:0000259" key="2">
    <source>
        <dbReference type="Pfam" id="PF01979"/>
    </source>
</evidence>
<dbReference type="Gene3D" id="3.20.20.140">
    <property type="entry name" value="Metal-dependent hydrolases"/>
    <property type="match status" value="1"/>
</dbReference>
<dbReference type="STRING" id="183478.A0A364MV09"/>
<dbReference type="OrthoDB" id="194468at2759"/>
<dbReference type="InterPro" id="IPR011059">
    <property type="entry name" value="Metal-dep_hydrolase_composite"/>
</dbReference>
<keyword evidence="4" id="KW-1185">Reference proteome</keyword>
<reference evidence="4" key="1">
    <citation type="submission" date="2018-05" db="EMBL/GenBank/DDBJ databases">
        <title>Draft genome sequence of Stemphylium lycopersici strain CIDEFI 213.</title>
        <authorList>
            <person name="Medina R."/>
            <person name="Franco M.E.E."/>
            <person name="Lucentini C.G."/>
            <person name="Saparrat M.C.N."/>
            <person name="Balatti P.A."/>
        </authorList>
    </citation>
    <scope>NUCLEOTIDE SEQUENCE [LARGE SCALE GENOMIC DNA]</scope>
    <source>
        <strain evidence="4">CIDEFI 213</strain>
    </source>
</reference>